<organism evidence="4 5">
    <name type="scientific">Candidatus Falkowbacteria bacterium RIFOXYA2_FULL_38_12</name>
    <dbReference type="NCBI Taxonomy" id="1797993"/>
    <lineage>
        <taxon>Bacteria</taxon>
        <taxon>Candidatus Falkowiibacteriota</taxon>
    </lineage>
</organism>
<reference evidence="4 5" key="1">
    <citation type="journal article" date="2016" name="Nat. Commun.">
        <title>Thousands of microbial genomes shed light on interconnected biogeochemical processes in an aquifer system.</title>
        <authorList>
            <person name="Anantharaman K."/>
            <person name="Brown C.T."/>
            <person name="Hug L.A."/>
            <person name="Sharon I."/>
            <person name="Castelle C.J."/>
            <person name="Probst A.J."/>
            <person name="Thomas B.C."/>
            <person name="Singh A."/>
            <person name="Wilkins M.J."/>
            <person name="Karaoz U."/>
            <person name="Brodie E.L."/>
            <person name="Williams K.H."/>
            <person name="Hubbard S.S."/>
            <person name="Banfield J.F."/>
        </authorList>
    </citation>
    <scope>NUCLEOTIDE SEQUENCE [LARGE SCALE GENOMIC DNA]</scope>
</reference>
<protein>
    <submittedName>
        <fullName evidence="4">Uncharacterized protein</fullName>
    </submittedName>
</protein>
<feature type="domain" description="Glycosyltransferase subfamily 4-like N-terminal" evidence="3">
    <location>
        <begin position="65"/>
        <end position="178"/>
    </location>
</feature>
<dbReference type="SUPFAM" id="SSF53756">
    <property type="entry name" value="UDP-Glycosyltransferase/glycogen phosphorylase"/>
    <property type="match status" value="1"/>
</dbReference>
<dbReference type="Proteomes" id="UP000177407">
    <property type="component" value="Unassembled WGS sequence"/>
</dbReference>
<dbReference type="GO" id="GO:0016757">
    <property type="term" value="F:glycosyltransferase activity"/>
    <property type="evidence" value="ECO:0007669"/>
    <property type="project" value="InterPro"/>
</dbReference>
<dbReference type="GO" id="GO:0009103">
    <property type="term" value="P:lipopolysaccharide biosynthetic process"/>
    <property type="evidence" value="ECO:0007669"/>
    <property type="project" value="TreeGrafter"/>
</dbReference>
<dbReference type="InterPro" id="IPR028098">
    <property type="entry name" value="Glyco_trans_4-like_N"/>
</dbReference>
<dbReference type="PANTHER" id="PTHR46401:SF2">
    <property type="entry name" value="GLYCOSYLTRANSFERASE WBBK-RELATED"/>
    <property type="match status" value="1"/>
</dbReference>
<comment type="caution">
    <text evidence="4">The sequence shown here is derived from an EMBL/GenBank/DDBJ whole genome shotgun (WGS) entry which is preliminary data.</text>
</comment>
<evidence type="ECO:0000313" key="5">
    <source>
        <dbReference type="Proteomes" id="UP000177407"/>
    </source>
</evidence>
<proteinExistence type="predicted"/>
<dbReference type="InterPro" id="IPR001296">
    <property type="entry name" value="Glyco_trans_1"/>
</dbReference>
<accession>A0A1F5S1J2</accession>
<dbReference type="PANTHER" id="PTHR46401">
    <property type="entry name" value="GLYCOSYLTRANSFERASE WBBK-RELATED"/>
    <property type="match status" value="1"/>
</dbReference>
<evidence type="ECO:0000259" key="2">
    <source>
        <dbReference type="Pfam" id="PF00534"/>
    </source>
</evidence>
<sequence length="410" mass="46955">MSILIGIDASRANKIKKTGTEWYSYHLIQELKKIAPQYRDAGFILYSAEPLRGDLGILPRNWESRVLAWSPKRFWTQIRLSWEMWRRPPDILFIPAHTIPIIHPKKVVTTVHDLGFINFPKAYGWLEKIYHKFALNFAVKNATKIITVSEFTKNELIKYTKIIPEKVAVVYNSHDSERYKIISDKSAVEKVLEKYKINSPYLLYIGRLEGKKNTPGLVQAFSILKNKHESLRDLKLVLVGSRGFGYEKVEKEMLNFSNSKRTSLIRHPELVEGSHNLNIAGGEISRQARNDSGEIILPGWVDEEDLPYLLSGAELFVFPSFYEGFGIPILEALACGVPVLASDIPALREIGGEAVNFFNPNSPEEMAEGIYNILSDDKLKNDLRERGLMRVQKFSWEKCARETMERLKSL</sequence>
<dbReference type="EMBL" id="MFGA01000023">
    <property type="protein sequence ID" value="OGF20557.1"/>
    <property type="molecule type" value="Genomic_DNA"/>
</dbReference>
<gene>
    <name evidence="4" type="ORF">A2257_04345</name>
</gene>
<dbReference type="Pfam" id="PF13439">
    <property type="entry name" value="Glyco_transf_4"/>
    <property type="match status" value="1"/>
</dbReference>
<feature type="domain" description="Glycosyl transferase family 1" evidence="2">
    <location>
        <begin position="198"/>
        <end position="263"/>
    </location>
</feature>
<name>A0A1F5S1J2_9BACT</name>
<keyword evidence="1" id="KW-0808">Transferase</keyword>
<evidence type="ECO:0000256" key="1">
    <source>
        <dbReference type="ARBA" id="ARBA00022679"/>
    </source>
</evidence>
<evidence type="ECO:0000259" key="3">
    <source>
        <dbReference type="Pfam" id="PF13439"/>
    </source>
</evidence>
<dbReference type="Gene3D" id="3.40.50.2000">
    <property type="entry name" value="Glycogen Phosphorylase B"/>
    <property type="match status" value="2"/>
</dbReference>
<feature type="domain" description="Glycosyl transferase family 1" evidence="2">
    <location>
        <begin position="288"/>
        <end position="387"/>
    </location>
</feature>
<dbReference type="Pfam" id="PF00534">
    <property type="entry name" value="Glycos_transf_1"/>
    <property type="match status" value="2"/>
</dbReference>
<evidence type="ECO:0000313" key="4">
    <source>
        <dbReference type="EMBL" id="OGF20557.1"/>
    </source>
</evidence>
<dbReference type="AlphaFoldDB" id="A0A1F5S1J2"/>
<dbReference type="CDD" id="cd03809">
    <property type="entry name" value="GT4_MtfB-like"/>
    <property type="match status" value="1"/>
</dbReference>